<dbReference type="PANTHER" id="PTHR14096:SF59">
    <property type="entry name" value="APOLIPOPROTEIN L, 1 ISOFORM X1"/>
    <property type="match status" value="1"/>
</dbReference>
<evidence type="ECO:0000313" key="5">
    <source>
        <dbReference type="Proteomes" id="UP000018467"/>
    </source>
</evidence>
<feature type="transmembrane region" description="Helical" evidence="3">
    <location>
        <begin position="381"/>
        <end position="403"/>
    </location>
</feature>
<feature type="transmembrane region" description="Helical" evidence="3">
    <location>
        <begin position="353"/>
        <end position="375"/>
    </location>
</feature>
<feature type="region of interest" description="Disordered" evidence="2">
    <location>
        <begin position="114"/>
        <end position="208"/>
    </location>
</feature>
<keyword evidence="3" id="KW-0812">Transmembrane</keyword>
<dbReference type="InParanoid" id="A0A3B1IUV1"/>
<reference evidence="5" key="2">
    <citation type="journal article" date="2014" name="Nat. Commun.">
        <title>The cavefish genome reveals candidate genes for eye loss.</title>
        <authorList>
            <person name="McGaugh S.E."/>
            <person name="Gross J.B."/>
            <person name="Aken B."/>
            <person name="Blin M."/>
            <person name="Borowsky R."/>
            <person name="Chalopin D."/>
            <person name="Hinaux H."/>
            <person name="Jeffery W.R."/>
            <person name="Keene A."/>
            <person name="Ma L."/>
            <person name="Minx P."/>
            <person name="Murphy D."/>
            <person name="O'Quin K.E."/>
            <person name="Retaux S."/>
            <person name="Rohner N."/>
            <person name="Searle S.M."/>
            <person name="Stahl B.A."/>
            <person name="Tabin C."/>
            <person name="Volff J.N."/>
            <person name="Yoshizawa M."/>
            <person name="Warren W.C."/>
        </authorList>
    </citation>
    <scope>NUCLEOTIDE SEQUENCE [LARGE SCALE GENOMIC DNA]</scope>
    <source>
        <strain evidence="5">female</strain>
    </source>
</reference>
<dbReference type="GO" id="GO:0042157">
    <property type="term" value="P:lipoprotein metabolic process"/>
    <property type="evidence" value="ECO:0007669"/>
    <property type="project" value="InterPro"/>
</dbReference>
<name>A0A3B1IUV1_ASTMX</name>
<keyword evidence="5" id="KW-1185">Reference proteome</keyword>
<dbReference type="GO" id="GO:0008289">
    <property type="term" value="F:lipid binding"/>
    <property type="evidence" value="ECO:0007669"/>
    <property type="project" value="InterPro"/>
</dbReference>
<reference evidence="5" key="1">
    <citation type="submission" date="2013-03" db="EMBL/GenBank/DDBJ databases">
        <authorList>
            <person name="Jeffery W."/>
            <person name="Warren W."/>
            <person name="Wilson R.K."/>
        </authorList>
    </citation>
    <scope>NUCLEOTIDE SEQUENCE</scope>
    <source>
        <strain evidence="5">female</strain>
    </source>
</reference>
<evidence type="ECO:0000313" key="4">
    <source>
        <dbReference type="Ensembl" id="ENSAMXP00000033857.1"/>
    </source>
</evidence>
<organism evidence="4 5">
    <name type="scientific">Astyanax mexicanus</name>
    <name type="common">Blind cave fish</name>
    <name type="synonym">Astyanax fasciatus mexicanus</name>
    <dbReference type="NCBI Taxonomy" id="7994"/>
    <lineage>
        <taxon>Eukaryota</taxon>
        <taxon>Metazoa</taxon>
        <taxon>Chordata</taxon>
        <taxon>Craniata</taxon>
        <taxon>Vertebrata</taxon>
        <taxon>Euteleostomi</taxon>
        <taxon>Actinopterygii</taxon>
        <taxon>Neopterygii</taxon>
        <taxon>Teleostei</taxon>
        <taxon>Ostariophysi</taxon>
        <taxon>Characiformes</taxon>
        <taxon>Characoidei</taxon>
        <taxon>Acestrorhamphidae</taxon>
        <taxon>Acestrorhamphinae</taxon>
        <taxon>Astyanax</taxon>
    </lineage>
</organism>
<accession>A0A3B1IUV1</accession>
<dbReference type="GeneTree" id="ENSGT01030000234599"/>
<reference evidence="4" key="3">
    <citation type="submission" date="2025-08" db="UniProtKB">
        <authorList>
            <consortium name="Ensembl"/>
        </authorList>
    </citation>
    <scope>IDENTIFICATION</scope>
</reference>
<proteinExistence type="inferred from homology"/>
<evidence type="ECO:0000256" key="2">
    <source>
        <dbReference type="SAM" id="MobiDB-lite"/>
    </source>
</evidence>
<dbReference type="Bgee" id="ENSAMXG00000040045">
    <property type="expression patterns" value="Expressed in pharyngeal gill"/>
</dbReference>
<dbReference type="Proteomes" id="UP000018467">
    <property type="component" value="Unassembled WGS sequence"/>
</dbReference>
<dbReference type="Ensembl" id="ENSAMXT00000040185.1">
    <property type="protein sequence ID" value="ENSAMXP00000033857.1"/>
    <property type="gene ID" value="ENSAMXG00000040045.1"/>
</dbReference>
<evidence type="ECO:0000256" key="1">
    <source>
        <dbReference type="ARBA" id="ARBA00010090"/>
    </source>
</evidence>
<dbReference type="GO" id="GO:0006869">
    <property type="term" value="P:lipid transport"/>
    <property type="evidence" value="ECO:0007669"/>
    <property type="project" value="InterPro"/>
</dbReference>
<dbReference type="PANTHER" id="PTHR14096">
    <property type="entry name" value="APOLIPOPROTEIN L"/>
    <property type="match status" value="1"/>
</dbReference>
<feature type="region of interest" description="Disordered" evidence="2">
    <location>
        <begin position="1"/>
        <end position="97"/>
    </location>
</feature>
<keyword evidence="3" id="KW-0472">Membrane</keyword>
<keyword evidence="3" id="KW-1133">Transmembrane helix</keyword>
<dbReference type="GO" id="GO:0016020">
    <property type="term" value="C:membrane"/>
    <property type="evidence" value="ECO:0007669"/>
    <property type="project" value="TreeGrafter"/>
</dbReference>
<dbReference type="Pfam" id="PF05461">
    <property type="entry name" value="ApoL"/>
    <property type="match status" value="1"/>
</dbReference>
<comment type="similarity">
    <text evidence="1">Belongs to the apolipoprotein L family.</text>
</comment>
<dbReference type="InterPro" id="IPR008405">
    <property type="entry name" value="ApoL"/>
</dbReference>
<feature type="compositionally biased region" description="Polar residues" evidence="2">
    <location>
        <begin position="70"/>
        <end position="97"/>
    </location>
</feature>
<evidence type="ECO:0000256" key="3">
    <source>
        <dbReference type="SAM" id="Phobius"/>
    </source>
</evidence>
<dbReference type="AlphaFoldDB" id="A0A3B1IUV1"/>
<feature type="compositionally biased region" description="Pro residues" evidence="2">
    <location>
        <begin position="185"/>
        <end position="200"/>
    </location>
</feature>
<protein>
    <submittedName>
        <fullName evidence="4">Uncharacterized protein</fullName>
    </submittedName>
</protein>
<dbReference type="GO" id="GO:0005576">
    <property type="term" value="C:extracellular region"/>
    <property type="evidence" value="ECO:0007669"/>
    <property type="project" value="InterPro"/>
</dbReference>
<reference evidence="4" key="4">
    <citation type="submission" date="2025-09" db="UniProtKB">
        <authorList>
            <consortium name="Ensembl"/>
        </authorList>
    </citation>
    <scope>IDENTIFICATION</scope>
</reference>
<sequence>MPPYLEMLQAEGSQNMREHAPNTGGCYSDVRNAPPLPVKSKMRRASENTPCRPESPKLLPRLPSEELYQSPRQQFASPQSRQFCNNSSETTNPMPVFTETSTGYLLMQPKSQYQNMREHAADTGSFSSDVQNPPPIPIKSKMRRASENTPCRPGSPKSLHRLPEQELYQNTNPQPVTDHYYSIPRRPPPPPPLNKPPRPPVQRSISEPQMPSGLYVLPAEMSQFRSPETFQSVQTPYNGQTASPLFTSPDPANQASPEYHNTEELERDDGWNKLQRSVESHRIMSGLDPLQCLSPETVSRYLTNLAIQMRLALCFFHSMMLISGEKLRSNITELHSIADNLDKVQKSTRAMGIAGGATGAVGGVAAVVGIALAPVTMGASLIATVVGAGATVAGTGLGAGAAVKKNKSDKVDRKRLERVVQEYQTNITEVEKRLCFILSGMAQIHSYDVTRLPSLDAEAAWVVRLVDKVYQENASLSSGTFQNQVLNMSVLKAFELWLDIFFTDNGQKFKKGLKSKFGENIRTMARQLQEGLDQVYKMWELFTQFAPMV</sequence>